<dbReference type="InterPro" id="IPR051786">
    <property type="entry name" value="ASN_synthetase/amidase"/>
</dbReference>
<evidence type="ECO:0000256" key="10">
    <source>
        <dbReference type="PIRSR" id="PIRSR001589-2"/>
    </source>
</evidence>
<evidence type="ECO:0000256" key="2">
    <source>
        <dbReference type="ARBA" id="ARBA00005752"/>
    </source>
</evidence>
<feature type="site" description="Important for beta-aspartyl-AMP intermediate formation" evidence="11">
    <location>
        <position position="377"/>
    </location>
</feature>
<dbReference type="AlphaFoldDB" id="A0A8T7LXR2"/>
<gene>
    <name evidence="13" type="primary">asnB</name>
    <name evidence="13" type="ORF">HXX08_07340</name>
    <name evidence="14" type="ORF">OZ401_000813</name>
</gene>
<dbReference type="InterPro" id="IPR014729">
    <property type="entry name" value="Rossmann-like_a/b/a_fold"/>
</dbReference>
<keyword evidence="9" id="KW-0028">Amino-acid biosynthesis</keyword>
<comment type="similarity">
    <text evidence="2">Belongs to the asparagine synthetase family.</text>
</comment>
<organism evidence="13 15">
    <name type="scientific">Candidatus Chlorohelix allophototropha</name>
    <dbReference type="NCBI Taxonomy" id="3003348"/>
    <lineage>
        <taxon>Bacteria</taxon>
        <taxon>Bacillati</taxon>
        <taxon>Chloroflexota</taxon>
        <taxon>Chloroflexia</taxon>
        <taxon>Candidatus Chloroheliales</taxon>
        <taxon>Candidatus Chloroheliaceae</taxon>
        <taxon>Candidatus Chlorohelix</taxon>
    </lineage>
</organism>
<evidence type="ECO:0000256" key="4">
    <source>
        <dbReference type="ARBA" id="ARBA00022741"/>
    </source>
</evidence>
<proteinExistence type="inferred from homology"/>
<keyword evidence="5 10" id="KW-0067">ATP-binding</keyword>
<feature type="domain" description="Glutamine amidotransferase type-2" evidence="12">
    <location>
        <begin position="2"/>
        <end position="216"/>
    </location>
</feature>
<dbReference type="PANTHER" id="PTHR43284">
    <property type="entry name" value="ASPARAGINE SYNTHETASE (GLUTAMINE-HYDROLYZING)"/>
    <property type="match status" value="1"/>
</dbReference>
<dbReference type="Pfam" id="PF00733">
    <property type="entry name" value="Asn_synthase"/>
    <property type="match status" value="1"/>
</dbReference>
<dbReference type="PIRSF" id="PIRSF001589">
    <property type="entry name" value="Asn_synthetase_glu-h"/>
    <property type="match status" value="1"/>
</dbReference>
<evidence type="ECO:0000256" key="8">
    <source>
        <dbReference type="ARBA" id="ARBA00048741"/>
    </source>
</evidence>
<dbReference type="Pfam" id="PF13537">
    <property type="entry name" value="GATase_7"/>
    <property type="match status" value="1"/>
</dbReference>
<keyword evidence="4 10" id="KW-0547">Nucleotide-binding</keyword>
<feature type="binding site" evidence="10">
    <location>
        <position position="103"/>
    </location>
    <ligand>
        <name>L-glutamine</name>
        <dbReference type="ChEBI" id="CHEBI:58359"/>
    </ligand>
</feature>
<dbReference type="GO" id="GO:0004066">
    <property type="term" value="F:asparagine synthase (glutamine-hydrolyzing) activity"/>
    <property type="evidence" value="ECO:0007669"/>
    <property type="project" value="UniProtKB-EC"/>
</dbReference>
<keyword evidence="13" id="KW-0436">Ligase</keyword>
<dbReference type="Gene3D" id="3.40.50.620">
    <property type="entry name" value="HUPs"/>
    <property type="match status" value="1"/>
</dbReference>
<evidence type="ECO:0000259" key="12">
    <source>
        <dbReference type="PROSITE" id="PS51278"/>
    </source>
</evidence>
<name>A0A8T7LXR2_9CHLR</name>
<dbReference type="SUPFAM" id="SSF56235">
    <property type="entry name" value="N-terminal nucleophile aminohydrolases (Ntn hydrolases)"/>
    <property type="match status" value="1"/>
</dbReference>
<dbReference type="SUPFAM" id="SSF52402">
    <property type="entry name" value="Adenine nucleotide alpha hydrolases-like"/>
    <property type="match status" value="1"/>
</dbReference>
<accession>A0A8T7LXR2</accession>
<keyword evidence="6 9" id="KW-0061">Asparagine biosynthesis</keyword>
<dbReference type="Proteomes" id="UP000521676">
    <property type="component" value="Unassembled WGS sequence"/>
</dbReference>
<evidence type="ECO:0000256" key="5">
    <source>
        <dbReference type="ARBA" id="ARBA00022840"/>
    </source>
</evidence>
<dbReference type="InterPro" id="IPR006426">
    <property type="entry name" value="Asn_synth_AEB"/>
</dbReference>
<feature type="binding site" evidence="10">
    <location>
        <position position="293"/>
    </location>
    <ligand>
        <name>ATP</name>
        <dbReference type="ChEBI" id="CHEBI:30616"/>
    </ligand>
</feature>
<dbReference type="EMBL" id="JACATZ010000001">
    <property type="protein sequence ID" value="NWJ45677.1"/>
    <property type="molecule type" value="Genomic_DNA"/>
</dbReference>
<dbReference type="RefSeq" id="WP_341469440.1">
    <property type="nucleotide sequence ID" value="NZ_CP128399.1"/>
</dbReference>
<evidence type="ECO:0000256" key="3">
    <source>
        <dbReference type="ARBA" id="ARBA00012737"/>
    </source>
</evidence>
<comment type="pathway">
    <text evidence="1">Amino-acid biosynthesis; L-asparagine biosynthesis; L-asparagine from L-aspartate (L-Gln route): step 1/1.</text>
</comment>
<evidence type="ECO:0000313" key="16">
    <source>
        <dbReference type="Proteomes" id="UP001431572"/>
    </source>
</evidence>
<dbReference type="InterPro" id="IPR033738">
    <property type="entry name" value="AsnB_N"/>
</dbReference>
<dbReference type="Gene3D" id="3.60.20.10">
    <property type="entry name" value="Glutamine Phosphoribosylpyrophosphate, subunit 1, domain 1"/>
    <property type="match status" value="1"/>
</dbReference>
<evidence type="ECO:0000313" key="15">
    <source>
        <dbReference type="Proteomes" id="UP000521676"/>
    </source>
</evidence>
<reference evidence="13 15" key="1">
    <citation type="submission" date="2020-06" db="EMBL/GenBank/DDBJ databases">
        <title>Anoxygenic phototrophic Chloroflexota member uses a Type I reaction center.</title>
        <authorList>
            <person name="Tsuji J.M."/>
            <person name="Shaw N.A."/>
            <person name="Nagashima S."/>
            <person name="Venkiteswaran J."/>
            <person name="Schiff S.L."/>
            <person name="Hanada S."/>
            <person name="Tank M."/>
            <person name="Neufeld J.D."/>
        </authorList>
    </citation>
    <scope>NUCLEOTIDE SEQUENCE [LARGE SCALE GENOMIC DNA]</scope>
    <source>
        <strain evidence="13">L227-S17</strain>
    </source>
</reference>
<dbReference type="GO" id="GO:0005829">
    <property type="term" value="C:cytosol"/>
    <property type="evidence" value="ECO:0007669"/>
    <property type="project" value="TreeGrafter"/>
</dbReference>
<sequence>MCGIVGIIDLEKTVNPDILLKMCQLISHRGPDDSGIFLENTSKFSIGLGSLRLSILDLSLAGHMPMKNRTGDIVLVYNGEIYNHNDLKVDLEKREYLYHSRTDTETLLYAYEEFGLDCFKKLNGMFALAIYDRINARVVLARDRMGIKPLYYFWNGKRLIFSSELKSLMTHPDIIRKLNPKALDLYLTFGYVPSPYCLIAGVKKLLPGHYMVLQEGILKDIPFWTPTLSIPNPDLRDDRQLSEQIRATLDGAVETQLMSDVPVGIMLSGGLDSTIIAAIASRKQLNSLHTFSVGFETGKSRMEEMYNWDSFYAKKVALKLKTQHHEVLIKDDSTLIQLLEKLLFALDEPVWEPSYLSIYAMSILAKEEGVKVLLSGDGSDELFGGYPWYLGATTLEKYERIPFLRQPLRLASSILPSSIFHKKVTDLYLKYRQPNYIKYLQNYSHFKPSSLAKLIPRATEGVSVVQEFLDLTLKPVKEAATADQFAFADLLLWVREHFNQRIDRMTMISSVEGRVPFQDNSIVDMALTIRVSRKFKGTEQKTLLREAYKDILPDFVLNRPKRPFAAPGKAWLEGILNEYALSQLNQSSFKGLGLFDGRAVESFAYPFLRGENSHYEENEPFISIWNLLALTIWLKQWNISS</sequence>
<dbReference type="EC" id="6.3.5.4" evidence="3"/>
<dbReference type="InterPro" id="IPR029055">
    <property type="entry name" value="Ntn_hydrolases_N"/>
</dbReference>
<evidence type="ECO:0000256" key="9">
    <source>
        <dbReference type="PIRSR" id="PIRSR001589-1"/>
    </source>
</evidence>
<evidence type="ECO:0000256" key="1">
    <source>
        <dbReference type="ARBA" id="ARBA00005187"/>
    </source>
</evidence>
<dbReference type="CDD" id="cd00712">
    <property type="entry name" value="AsnB"/>
    <property type="match status" value="1"/>
</dbReference>
<dbReference type="PROSITE" id="PS51278">
    <property type="entry name" value="GATASE_TYPE_2"/>
    <property type="match status" value="1"/>
</dbReference>
<dbReference type="GO" id="GO:0006529">
    <property type="term" value="P:asparagine biosynthetic process"/>
    <property type="evidence" value="ECO:0007669"/>
    <property type="project" value="UniProtKB-KW"/>
</dbReference>
<dbReference type="InterPro" id="IPR017932">
    <property type="entry name" value="GATase_2_dom"/>
</dbReference>
<feature type="binding site" evidence="10">
    <location>
        <begin position="375"/>
        <end position="376"/>
    </location>
    <ligand>
        <name>ATP</name>
        <dbReference type="ChEBI" id="CHEBI:30616"/>
    </ligand>
</feature>
<evidence type="ECO:0000313" key="14">
    <source>
        <dbReference type="EMBL" id="WJW67546.1"/>
    </source>
</evidence>
<dbReference type="InterPro" id="IPR001962">
    <property type="entry name" value="Asn_synthase"/>
</dbReference>
<keyword evidence="16" id="KW-1185">Reference proteome</keyword>
<evidence type="ECO:0000313" key="13">
    <source>
        <dbReference type="EMBL" id="NWJ45677.1"/>
    </source>
</evidence>
<dbReference type="PANTHER" id="PTHR43284:SF1">
    <property type="entry name" value="ASPARAGINE SYNTHETASE"/>
    <property type="match status" value="1"/>
</dbReference>
<evidence type="ECO:0000256" key="7">
    <source>
        <dbReference type="ARBA" id="ARBA00022962"/>
    </source>
</evidence>
<dbReference type="EMBL" id="CP128399">
    <property type="protein sequence ID" value="WJW67546.1"/>
    <property type="molecule type" value="Genomic_DNA"/>
</dbReference>
<evidence type="ECO:0000256" key="11">
    <source>
        <dbReference type="PIRSR" id="PIRSR001589-3"/>
    </source>
</evidence>
<evidence type="ECO:0000256" key="6">
    <source>
        <dbReference type="ARBA" id="ARBA00022888"/>
    </source>
</evidence>
<reference evidence="14" key="2">
    <citation type="journal article" date="2024" name="Nature">
        <title>Anoxygenic phototroph of the Chloroflexota uses a type I reaction centre.</title>
        <authorList>
            <person name="Tsuji J.M."/>
            <person name="Shaw N.A."/>
            <person name="Nagashima S."/>
            <person name="Venkiteswaran J.J."/>
            <person name="Schiff S.L."/>
            <person name="Watanabe T."/>
            <person name="Fukui M."/>
            <person name="Hanada S."/>
            <person name="Tank M."/>
            <person name="Neufeld J.D."/>
        </authorList>
    </citation>
    <scope>NUCLEOTIDE SEQUENCE</scope>
    <source>
        <strain evidence="14">L227-S17</strain>
    </source>
</reference>
<keyword evidence="7 9" id="KW-0315">Glutamine amidotransferase</keyword>
<protein>
    <recommendedName>
        <fullName evidence="3">asparagine synthase (glutamine-hydrolyzing)</fullName>
        <ecNumber evidence="3">6.3.5.4</ecNumber>
    </recommendedName>
</protein>
<dbReference type="NCBIfam" id="TIGR01536">
    <property type="entry name" value="asn_synth_AEB"/>
    <property type="match status" value="1"/>
</dbReference>
<dbReference type="Proteomes" id="UP001431572">
    <property type="component" value="Chromosome 1"/>
</dbReference>
<feature type="active site" description="For GATase activity" evidence="9">
    <location>
        <position position="2"/>
    </location>
</feature>
<dbReference type="GO" id="GO:0005524">
    <property type="term" value="F:ATP binding"/>
    <property type="evidence" value="ECO:0007669"/>
    <property type="project" value="UniProtKB-KW"/>
</dbReference>
<dbReference type="CDD" id="cd01991">
    <property type="entry name" value="Asn_synthase_B_C"/>
    <property type="match status" value="1"/>
</dbReference>
<comment type="catalytic activity">
    <reaction evidence="8">
        <text>L-aspartate + L-glutamine + ATP + H2O = L-asparagine + L-glutamate + AMP + diphosphate + H(+)</text>
        <dbReference type="Rhea" id="RHEA:12228"/>
        <dbReference type="ChEBI" id="CHEBI:15377"/>
        <dbReference type="ChEBI" id="CHEBI:15378"/>
        <dbReference type="ChEBI" id="CHEBI:29985"/>
        <dbReference type="ChEBI" id="CHEBI:29991"/>
        <dbReference type="ChEBI" id="CHEBI:30616"/>
        <dbReference type="ChEBI" id="CHEBI:33019"/>
        <dbReference type="ChEBI" id="CHEBI:58048"/>
        <dbReference type="ChEBI" id="CHEBI:58359"/>
        <dbReference type="ChEBI" id="CHEBI:456215"/>
        <dbReference type="EC" id="6.3.5.4"/>
    </reaction>
</comment>